<dbReference type="CDD" id="cd12830">
    <property type="entry name" value="MtCorA-like"/>
    <property type="match status" value="1"/>
</dbReference>
<dbReference type="FunFam" id="1.20.58.340:FF:000004">
    <property type="entry name" value="Magnesium transport protein CorA"/>
    <property type="match status" value="1"/>
</dbReference>
<dbReference type="Proteomes" id="UP000638648">
    <property type="component" value="Unassembled WGS sequence"/>
</dbReference>
<dbReference type="PANTHER" id="PTHR46494">
    <property type="entry name" value="CORA FAMILY METAL ION TRANSPORTER (EUROFUNG)"/>
    <property type="match status" value="1"/>
</dbReference>
<reference evidence="13" key="1">
    <citation type="submission" date="2020-10" db="EMBL/GenBank/DDBJ databases">
        <title>Sequencing the genomes of 1000 actinobacteria strains.</title>
        <authorList>
            <person name="Klenk H.-P."/>
        </authorList>
    </citation>
    <scope>NUCLEOTIDE SEQUENCE</scope>
    <source>
        <strain evidence="13">DSM 45354</strain>
    </source>
</reference>
<keyword evidence="7 12" id="KW-1133">Transmembrane helix</keyword>
<accession>A0A927N4C6</accession>
<dbReference type="GO" id="GO:0050897">
    <property type="term" value="F:cobalt ion binding"/>
    <property type="evidence" value="ECO:0007669"/>
    <property type="project" value="TreeGrafter"/>
</dbReference>
<keyword evidence="3 12" id="KW-0813">Transport</keyword>
<dbReference type="Gene3D" id="3.30.460.20">
    <property type="entry name" value="CorA soluble domain-like"/>
    <property type="match status" value="1"/>
</dbReference>
<dbReference type="Pfam" id="PF01544">
    <property type="entry name" value="CorA"/>
    <property type="match status" value="1"/>
</dbReference>
<dbReference type="RefSeq" id="WP_192754703.1">
    <property type="nucleotide sequence ID" value="NZ_BAABJL010000178.1"/>
</dbReference>
<dbReference type="NCBIfam" id="TIGR00383">
    <property type="entry name" value="corA"/>
    <property type="match status" value="1"/>
</dbReference>
<keyword evidence="8 12" id="KW-0406">Ion transport</keyword>
<keyword evidence="14" id="KW-1185">Reference proteome</keyword>
<comment type="function">
    <text evidence="11">Mediates influx of magnesium ions. Alternates between open and closed states. Activated by low cytoplasmic Mg(2+) levels. Inactive when cytoplasmic Mg(2+) levels are high.</text>
</comment>
<comment type="catalytic activity">
    <reaction evidence="10">
        <text>Mg(2+)(in) = Mg(2+)(out)</text>
        <dbReference type="Rhea" id="RHEA:29827"/>
        <dbReference type="ChEBI" id="CHEBI:18420"/>
    </reaction>
</comment>
<gene>
    <name evidence="12" type="primary">corA</name>
    <name evidence="13" type="ORF">HEB94_008345</name>
</gene>
<feature type="transmembrane region" description="Helical" evidence="12">
    <location>
        <begin position="280"/>
        <end position="299"/>
    </location>
</feature>
<dbReference type="InterPro" id="IPR045863">
    <property type="entry name" value="CorA_TM1_TM2"/>
</dbReference>
<dbReference type="InterPro" id="IPR045861">
    <property type="entry name" value="CorA_cytoplasmic_dom"/>
</dbReference>
<comment type="subcellular location">
    <subcellularLocation>
        <location evidence="1">Cell membrane</location>
        <topology evidence="1">Multi-pass membrane protein</topology>
    </subcellularLocation>
    <subcellularLocation>
        <location evidence="12">Membrane</location>
        <topology evidence="12">Multi-pass membrane protein</topology>
    </subcellularLocation>
</comment>
<evidence type="ECO:0000256" key="7">
    <source>
        <dbReference type="ARBA" id="ARBA00022989"/>
    </source>
</evidence>
<evidence type="ECO:0000256" key="5">
    <source>
        <dbReference type="ARBA" id="ARBA00022692"/>
    </source>
</evidence>
<evidence type="ECO:0000313" key="14">
    <source>
        <dbReference type="Proteomes" id="UP000638648"/>
    </source>
</evidence>
<proteinExistence type="inferred from homology"/>
<dbReference type="GO" id="GO:0015095">
    <property type="term" value="F:magnesium ion transmembrane transporter activity"/>
    <property type="evidence" value="ECO:0007669"/>
    <property type="project" value="UniProtKB-UniRule"/>
</dbReference>
<dbReference type="GO" id="GO:0005886">
    <property type="term" value="C:plasma membrane"/>
    <property type="evidence" value="ECO:0007669"/>
    <property type="project" value="UniProtKB-SubCell"/>
</dbReference>
<evidence type="ECO:0000256" key="11">
    <source>
        <dbReference type="ARBA" id="ARBA00045497"/>
    </source>
</evidence>
<evidence type="ECO:0000256" key="3">
    <source>
        <dbReference type="ARBA" id="ARBA00022448"/>
    </source>
</evidence>
<dbReference type="PANTHER" id="PTHR46494:SF1">
    <property type="entry name" value="CORA FAMILY METAL ION TRANSPORTER (EUROFUNG)"/>
    <property type="match status" value="1"/>
</dbReference>
<keyword evidence="4 12" id="KW-1003">Cell membrane</keyword>
<evidence type="ECO:0000256" key="1">
    <source>
        <dbReference type="ARBA" id="ARBA00004651"/>
    </source>
</evidence>
<sequence length="337" mass="38237">MTVVDNAIYVGGERVEPETLEQTYELIRDRRGMGWIGLFRPTAEEIASVAQEFGLHPLAVEDAVHAHQRPKLERYGDTLFVVLRPARYVDSPEIVEVGELHVFLGKDFVVTIRHSAAPELAPVRKRLEAHPELLRCGPEAILYAILDRIVDDYVPVLRGLGDDIEEIEAQVFGGQAGVTRRIYELSREVIEFQRACQPLVDVVDALSDGFDKYAVDVELRRKLRDVHDHVVRVVERVEAFRQLLASALTVNASVVAQRQNEEITRLTEATFRQSEEVKRISGWAAILFAPTLVGTVYGMNFTHMPELHWTLGYPFAVVLMFCVSVILYVVFKFRGWL</sequence>
<organism evidence="13 14">
    <name type="scientific">Actinopolymorpha pittospori</name>
    <dbReference type="NCBI Taxonomy" id="648752"/>
    <lineage>
        <taxon>Bacteria</taxon>
        <taxon>Bacillati</taxon>
        <taxon>Actinomycetota</taxon>
        <taxon>Actinomycetes</taxon>
        <taxon>Propionibacteriales</taxon>
        <taxon>Actinopolymorphaceae</taxon>
        <taxon>Actinopolymorpha</taxon>
    </lineage>
</organism>
<name>A0A927N4C6_9ACTN</name>
<evidence type="ECO:0000313" key="13">
    <source>
        <dbReference type="EMBL" id="MBE1611497.1"/>
    </source>
</evidence>
<dbReference type="Gene3D" id="1.20.58.340">
    <property type="entry name" value="Magnesium transport protein CorA, transmembrane region"/>
    <property type="match status" value="2"/>
</dbReference>
<keyword evidence="5 12" id="KW-0812">Transmembrane</keyword>
<comment type="caution">
    <text evidence="13">The sequence shown here is derived from an EMBL/GenBank/DDBJ whole genome shotgun (WGS) entry which is preliminary data.</text>
</comment>
<protein>
    <recommendedName>
        <fullName evidence="12">Magnesium transport protein CorA</fullName>
    </recommendedName>
</protein>
<evidence type="ECO:0000256" key="2">
    <source>
        <dbReference type="ARBA" id="ARBA00009765"/>
    </source>
</evidence>
<dbReference type="EMBL" id="JADBEM010000001">
    <property type="protein sequence ID" value="MBE1611497.1"/>
    <property type="molecule type" value="Genomic_DNA"/>
</dbReference>
<evidence type="ECO:0000256" key="12">
    <source>
        <dbReference type="RuleBase" id="RU362010"/>
    </source>
</evidence>
<dbReference type="SUPFAM" id="SSF143865">
    <property type="entry name" value="CorA soluble domain-like"/>
    <property type="match status" value="1"/>
</dbReference>
<evidence type="ECO:0000256" key="10">
    <source>
        <dbReference type="ARBA" id="ARBA00034269"/>
    </source>
</evidence>
<keyword evidence="6 12" id="KW-0460">Magnesium</keyword>
<evidence type="ECO:0000256" key="6">
    <source>
        <dbReference type="ARBA" id="ARBA00022842"/>
    </source>
</evidence>
<evidence type="ECO:0000256" key="8">
    <source>
        <dbReference type="ARBA" id="ARBA00023065"/>
    </source>
</evidence>
<comment type="similarity">
    <text evidence="2 12">Belongs to the CorA metal ion transporter (MIT) (TC 1.A.35) family.</text>
</comment>
<dbReference type="AlphaFoldDB" id="A0A927N4C6"/>
<dbReference type="GO" id="GO:0000287">
    <property type="term" value="F:magnesium ion binding"/>
    <property type="evidence" value="ECO:0007669"/>
    <property type="project" value="TreeGrafter"/>
</dbReference>
<dbReference type="GO" id="GO:0015087">
    <property type="term" value="F:cobalt ion transmembrane transporter activity"/>
    <property type="evidence" value="ECO:0007669"/>
    <property type="project" value="UniProtKB-UniRule"/>
</dbReference>
<evidence type="ECO:0000256" key="4">
    <source>
        <dbReference type="ARBA" id="ARBA00022475"/>
    </source>
</evidence>
<feature type="transmembrane region" description="Helical" evidence="12">
    <location>
        <begin position="311"/>
        <end position="331"/>
    </location>
</feature>
<dbReference type="SUPFAM" id="SSF144083">
    <property type="entry name" value="Magnesium transport protein CorA, transmembrane region"/>
    <property type="match status" value="1"/>
</dbReference>
<dbReference type="InterPro" id="IPR004488">
    <property type="entry name" value="Mg/Co-transport_prot_CorA"/>
</dbReference>
<evidence type="ECO:0000256" key="9">
    <source>
        <dbReference type="ARBA" id="ARBA00023136"/>
    </source>
</evidence>
<keyword evidence="9 12" id="KW-0472">Membrane</keyword>
<dbReference type="InterPro" id="IPR002523">
    <property type="entry name" value="MgTranspt_CorA/ZnTranspt_ZntB"/>
</dbReference>